<feature type="region of interest" description="Disordered" evidence="1">
    <location>
        <begin position="306"/>
        <end position="325"/>
    </location>
</feature>
<sequence>MEQYDSRSRRIKRERSPSPLSDRDAFIKRENDTPDFSRSRHQSAFKPSRKFRRLDEDNRVPMQDDRFQPPQRHTRLTPQERDRLRAQGGCFYCRKITNPRHGASQCPKKIAVHGPSPSVAANAPPSRNNFTSYVPQPVLKKEDTPSELYSGGADNGVEHSGIESGLSDDGSEDLPEDDSLDVSRNEVEPFNNISSHEPGSRYRFNFGKHKGQSLFSLPKSNQNDRFGGIEDYIRWMKAEHMPLQYGREDLANGLEYYHRTKLEKFEAKHPYASEYVFEKGQFKGTSISEVPDWYVYDLEEKARMSYASESGSDDDKEDVPKAKLRRRSQADAIEWRKKLQDTNRWMWHVEKDWHEKKRKGVHRTKFSWKPKLLGPFAYPTTLAIKNIETTKPYPCKCPTCAFAPEGGKVVVKERPSEKRKREREDEESFMYDFPFW</sequence>
<accession>A0A6A5Z8C8</accession>
<reference evidence="2" key="1">
    <citation type="journal article" date="2020" name="Stud. Mycol.">
        <title>101 Dothideomycetes genomes: a test case for predicting lifestyles and emergence of pathogens.</title>
        <authorList>
            <person name="Haridas S."/>
            <person name="Albert R."/>
            <person name="Binder M."/>
            <person name="Bloem J."/>
            <person name="Labutti K."/>
            <person name="Salamov A."/>
            <person name="Andreopoulos B."/>
            <person name="Baker S."/>
            <person name="Barry K."/>
            <person name="Bills G."/>
            <person name="Bluhm B."/>
            <person name="Cannon C."/>
            <person name="Castanera R."/>
            <person name="Culley D."/>
            <person name="Daum C."/>
            <person name="Ezra D."/>
            <person name="Gonzalez J."/>
            <person name="Henrissat B."/>
            <person name="Kuo A."/>
            <person name="Liang C."/>
            <person name="Lipzen A."/>
            <person name="Lutzoni F."/>
            <person name="Magnuson J."/>
            <person name="Mondo S."/>
            <person name="Nolan M."/>
            <person name="Ohm R."/>
            <person name="Pangilinan J."/>
            <person name="Park H.-J."/>
            <person name="Ramirez L."/>
            <person name="Alfaro M."/>
            <person name="Sun H."/>
            <person name="Tritt A."/>
            <person name="Yoshinaga Y."/>
            <person name="Zwiers L.-H."/>
            <person name="Turgeon B."/>
            <person name="Goodwin S."/>
            <person name="Spatafora J."/>
            <person name="Crous P."/>
            <person name="Grigoriev I."/>
        </authorList>
    </citation>
    <scope>NUCLEOTIDE SEQUENCE</scope>
    <source>
        <strain evidence="2">CBS 627.86</strain>
    </source>
</reference>
<evidence type="ECO:0000313" key="2">
    <source>
        <dbReference type="EMBL" id="KAF2115324.1"/>
    </source>
</evidence>
<feature type="compositionally biased region" description="Basic and acidic residues" evidence="1">
    <location>
        <begin position="53"/>
        <end position="67"/>
    </location>
</feature>
<feature type="region of interest" description="Disordered" evidence="1">
    <location>
        <begin position="115"/>
        <end position="181"/>
    </location>
</feature>
<proteinExistence type="predicted"/>
<dbReference type="Proteomes" id="UP000799770">
    <property type="component" value="Unassembled WGS sequence"/>
</dbReference>
<feature type="compositionally biased region" description="Low complexity" evidence="1">
    <location>
        <begin position="115"/>
        <end position="129"/>
    </location>
</feature>
<protein>
    <submittedName>
        <fullName evidence="2">Uncharacterized protein</fullName>
    </submittedName>
</protein>
<name>A0A6A5Z8C8_9PLEO</name>
<feature type="compositionally biased region" description="Basic and acidic residues" evidence="1">
    <location>
        <begin position="21"/>
        <end position="38"/>
    </location>
</feature>
<evidence type="ECO:0000256" key="1">
    <source>
        <dbReference type="SAM" id="MobiDB-lite"/>
    </source>
</evidence>
<feature type="compositionally biased region" description="Acidic residues" evidence="1">
    <location>
        <begin position="169"/>
        <end position="180"/>
    </location>
</feature>
<evidence type="ECO:0000313" key="3">
    <source>
        <dbReference type="Proteomes" id="UP000799770"/>
    </source>
</evidence>
<keyword evidence="3" id="KW-1185">Reference proteome</keyword>
<dbReference type="AlphaFoldDB" id="A0A6A5Z8C8"/>
<gene>
    <name evidence="2" type="ORF">BDV96DRAFT_575294</name>
</gene>
<feature type="compositionally biased region" description="Basic residues" evidence="1">
    <location>
        <begin position="39"/>
        <end position="52"/>
    </location>
</feature>
<organism evidence="2 3">
    <name type="scientific">Lophiotrema nucula</name>
    <dbReference type="NCBI Taxonomy" id="690887"/>
    <lineage>
        <taxon>Eukaryota</taxon>
        <taxon>Fungi</taxon>
        <taxon>Dikarya</taxon>
        <taxon>Ascomycota</taxon>
        <taxon>Pezizomycotina</taxon>
        <taxon>Dothideomycetes</taxon>
        <taxon>Pleosporomycetidae</taxon>
        <taxon>Pleosporales</taxon>
        <taxon>Lophiotremataceae</taxon>
        <taxon>Lophiotrema</taxon>
    </lineage>
</organism>
<feature type="region of interest" description="Disordered" evidence="1">
    <location>
        <begin position="412"/>
        <end position="436"/>
    </location>
</feature>
<dbReference type="EMBL" id="ML977323">
    <property type="protein sequence ID" value="KAF2115324.1"/>
    <property type="molecule type" value="Genomic_DNA"/>
</dbReference>
<feature type="region of interest" description="Disordered" evidence="1">
    <location>
        <begin position="1"/>
        <end position="82"/>
    </location>
</feature>
<dbReference type="OrthoDB" id="3801166at2759"/>